<evidence type="ECO:0000256" key="6">
    <source>
        <dbReference type="ARBA" id="ARBA00023136"/>
    </source>
</evidence>
<keyword evidence="3 7" id="KW-0812">Transmembrane</keyword>
<feature type="transmembrane region" description="Helical" evidence="7">
    <location>
        <begin position="118"/>
        <end position="141"/>
    </location>
</feature>
<reference evidence="10" key="1">
    <citation type="submission" date="2016-06" db="UniProtKB">
        <authorList>
            <consortium name="WormBaseParasite"/>
        </authorList>
    </citation>
    <scope>IDENTIFICATION</scope>
</reference>
<dbReference type="AlphaFoldDB" id="A0A183ELA5"/>
<keyword evidence="5 7" id="KW-1133">Transmembrane helix</keyword>
<keyword evidence="9" id="KW-1185">Reference proteome</keyword>
<dbReference type="EMBL" id="UYRT01093369">
    <property type="protein sequence ID" value="VDN38848.1"/>
    <property type="molecule type" value="Genomic_DNA"/>
</dbReference>
<dbReference type="Proteomes" id="UP000271098">
    <property type="component" value="Unassembled WGS sequence"/>
</dbReference>
<name>A0A183ELA5_9BILA</name>
<feature type="transmembrane region" description="Helical" evidence="7">
    <location>
        <begin position="147"/>
        <end position="170"/>
    </location>
</feature>
<comment type="subcellular location">
    <subcellularLocation>
        <location evidence="1">Membrane</location>
        <topology evidence="1">Multi-pass membrane protein</topology>
    </subcellularLocation>
</comment>
<dbReference type="Gene3D" id="1.20.1250.20">
    <property type="entry name" value="MFS general substrate transporter like domains"/>
    <property type="match status" value="1"/>
</dbReference>
<organism evidence="10">
    <name type="scientific">Gongylonema pulchrum</name>
    <dbReference type="NCBI Taxonomy" id="637853"/>
    <lineage>
        <taxon>Eukaryota</taxon>
        <taxon>Metazoa</taxon>
        <taxon>Ecdysozoa</taxon>
        <taxon>Nematoda</taxon>
        <taxon>Chromadorea</taxon>
        <taxon>Rhabditida</taxon>
        <taxon>Spirurina</taxon>
        <taxon>Spiruromorpha</taxon>
        <taxon>Spiruroidea</taxon>
        <taxon>Gongylonematidae</taxon>
        <taxon>Gongylonema</taxon>
    </lineage>
</organism>
<keyword evidence="4" id="KW-0653">Protein transport</keyword>
<evidence type="ECO:0000256" key="1">
    <source>
        <dbReference type="ARBA" id="ARBA00004141"/>
    </source>
</evidence>
<evidence type="ECO:0000313" key="9">
    <source>
        <dbReference type="Proteomes" id="UP000271098"/>
    </source>
</evidence>
<dbReference type="InterPro" id="IPR036259">
    <property type="entry name" value="MFS_trans_sf"/>
</dbReference>
<dbReference type="Pfam" id="PF00854">
    <property type="entry name" value="PTR2"/>
    <property type="match status" value="1"/>
</dbReference>
<dbReference type="PANTHER" id="PTHR11654">
    <property type="entry name" value="OLIGOPEPTIDE TRANSPORTER-RELATED"/>
    <property type="match status" value="1"/>
</dbReference>
<feature type="transmembrane region" description="Helical" evidence="7">
    <location>
        <begin position="86"/>
        <end position="106"/>
    </location>
</feature>
<evidence type="ECO:0000256" key="2">
    <source>
        <dbReference type="ARBA" id="ARBA00005982"/>
    </source>
</evidence>
<proteinExistence type="inferred from homology"/>
<keyword evidence="4" id="KW-0571">Peptide transport</keyword>
<evidence type="ECO:0000256" key="5">
    <source>
        <dbReference type="ARBA" id="ARBA00022989"/>
    </source>
</evidence>
<sequence>MQVICDYYYSLFVGKHLDIQPALISSPEYLLKFGPGDCSVDQCPYNFTIVAQTGAAHVLHITDGTTEIYTVVRPNTVNMLWQLPQFFVMTLGEVLFSVTGLEFSYSQAPPNMKSVLQAMWLMTVFLGNVIDMLISGSHIVAEPATEFFVYAFMMIVVIGIFIMLAVRYTYAEDRNMQMKFTEKQSQGIGLEHGNSSTASSYD</sequence>
<evidence type="ECO:0000256" key="4">
    <source>
        <dbReference type="ARBA" id="ARBA00022856"/>
    </source>
</evidence>
<dbReference type="OrthoDB" id="5814418at2759"/>
<evidence type="ECO:0000256" key="3">
    <source>
        <dbReference type="ARBA" id="ARBA00022692"/>
    </source>
</evidence>
<dbReference type="GO" id="GO:0022857">
    <property type="term" value="F:transmembrane transporter activity"/>
    <property type="evidence" value="ECO:0007669"/>
    <property type="project" value="InterPro"/>
</dbReference>
<comment type="similarity">
    <text evidence="2">Belongs to the major facilitator superfamily. Proton-dependent oligopeptide transporter (POT/PTR) (TC 2.A.17) family.</text>
</comment>
<keyword evidence="4" id="KW-0813">Transport</keyword>
<reference evidence="8 9" key="2">
    <citation type="submission" date="2018-11" db="EMBL/GenBank/DDBJ databases">
        <authorList>
            <consortium name="Pathogen Informatics"/>
        </authorList>
    </citation>
    <scope>NUCLEOTIDE SEQUENCE [LARGE SCALE GENOMIC DNA]</scope>
</reference>
<accession>A0A183ELA5</accession>
<dbReference type="SUPFAM" id="SSF103473">
    <property type="entry name" value="MFS general substrate transporter"/>
    <property type="match status" value="1"/>
</dbReference>
<evidence type="ECO:0000313" key="10">
    <source>
        <dbReference type="WBParaSite" id="GPUH_0002177301-mRNA-1"/>
    </source>
</evidence>
<gene>
    <name evidence="8" type="ORF">GPUH_LOCUS21746</name>
</gene>
<keyword evidence="6 7" id="KW-0472">Membrane</keyword>
<dbReference type="WBParaSite" id="GPUH_0002177301-mRNA-1">
    <property type="protein sequence ID" value="GPUH_0002177301-mRNA-1"/>
    <property type="gene ID" value="GPUH_0002177301"/>
</dbReference>
<dbReference type="GO" id="GO:0016020">
    <property type="term" value="C:membrane"/>
    <property type="evidence" value="ECO:0007669"/>
    <property type="project" value="UniProtKB-SubCell"/>
</dbReference>
<evidence type="ECO:0000313" key="8">
    <source>
        <dbReference type="EMBL" id="VDN38848.1"/>
    </source>
</evidence>
<evidence type="ECO:0000256" key="7">
    <source>
        <dbReference type="SAM" id="Phobius"/>
    </source>
</evidence>
<protein>
    <submittedName>
        <fullName evidence="10">Peptide transporter</fullName>
    </submittedName>
</protein>
<dbReference type="InterPro" id="IPR000109">
    <property type="entry name" value="POT_fam"/>
</dbReference>
<dbReference type="GO" id="GO:0015833">
    <property type="term" value="P:peptide transport"/>
    <property type="evidence" value="ECO:0007669"/>
    <property type="project" value="UniProtKB-KW"/>
</dbReference>